<evidence type="ECO:0000256" key="1">
    <source>
        <dbReference type="PROSITE-ProRule" id="PRU00175"/>
    </source>
</evidence>
<keyword evidence="5" id="KW-1185">Reference proteome</keyword>
<evidence type="ECO:0000313" key="4">
    <source>
        <dbReference type="EMBL" id="CAK0894907.1"/>
    </source>
</evidence>
<keyword evidence="1" id="KW-0863">Zinc-finger</keyword>
<dbReference type="InterPro" id="IPR013083">
    <property type="entry name" value="Znf_RING/FYVE/PHD"/>
</dbReference>
<organism evidence="4 5">
    <name type="scientific">Prorocentrum cordatum</name>
    <dbReference type="NCBI Taxonomy" id="2364126"/>
    <lineage>
        <taxon>Eukaryota</taxon>
        <taxon>Sar</taxon>
        <taxon>Alveolata</taxon>
        <taxon>Dinophyceae</taxon>
        <taxon>Prorocentrales</taxon>
        <taxon>Prorocentraceae</taxon>
        <taxon>Prorocentrum</taxon>
    </lineage>
</organism>
<dbReference type="Proteomes" id="UP001189429">
    <property type="component" value="Unassembled WGS sequence"/>
</dbReference>
<dbReference type="Gene3D" id="3.30.40.10">
    <property type="entry name" value="Zinc/RING finger domain, C3HC4 (zinc finger)"/>
    <property type="match status" value="1"/>
</dbReference>
<name>A0ABN9X676_9DINO</name>
<dbReference type="EMBL" id="CAUYUJ010019961">
    <property type="protein sequence ID" value="CAK0894907.1"/>
    <property type="molecule type" value="Genomic_DNA"/>
</dbReference>
<protein>
    <recommendedName>
        <fullName evidence="3">RING-type domain-containing protein</fullName>
    </recommendedName>
</protein>
<feature type="non-terminal residue" evidence="4">
    <location>
        <position position="603"/>
    </location>
</feature>
<feature type="domain" description="RING-type" evidence="3">
    <location>
        <begin position="557"/>
        <end position="598"/>
    </location>
</feature>
<dbReference type="InterPro" id="IPR001841">
    <property type="entry name" value="Znf_RING"/>
</dbReference>
<dbReference type="Pfam" id="PF13639">
    <property type="entry name" value="zf-RING_2"/>
    <property type="match status" value="1"/>
</dbReference>
<dbReference type="SUPFAM" id="SSF57850">
    <property type="entry name" value="RING/U-box"/>
    <property type="match status" value="1"/>
</dbReference>
<accession>A0ABN9X676</accession>
<dbReference type="PROSITE" id="PS50089">
    <property type="entry name" value="ZF_RING_2"/>
    <property type="match status" value="1"/>
</dbReference>
<keyword evidence="1" id="KW-0862">Zinc</keyword>
<dbReference type="CDD" id="cd16669">
    <property type="entry name" value="RING-H2_RNF181"/>
    <property type="match status" value="1"/>
</dbReference>
<feature type="region of interest" description="Disordered" evidence="2">
    <location>
        <begin position="20"/>
        <end position="60"/>
    </location>
</feature>
<dbReference type="SMART" id="SM00184">
    <property type="entry name" value="RING"/>
    <property type="match status" value="1"/>
</dbReference>
<dbReference type="PANTHER" id="PTHR46359">
    <property type="entry name" value="GEO07743P1"/>
    <property type="match status" value="1"/>
</dbReference>
<proteinExistence type="predicted"/>
<comment type="caution">
    <text evidence="4">The sequence shown here is derived from an EMBL/GenBank/DDBJ whole genome shotgun (WGS) entry which is preliminary data.</text>
</comment>
<dbReference type="InterPro" id="IPR052804">
    <property type="entry name" value="UEC_component"/>
</dbReference>
<evidence type="ECO:0000259" key="3">
    <source>
        <dbReference type="PROSITE" id="PS50089"/>
    </source>
</evidence>
<dbReference type="PANTHER" id="PTHR46359:SF2">
    <property type="entry name" value="GEO07743P1"/>
    <property type="match status" value="1"/>
</dbReference>
<keyword evidence="1" id="KW-0479">Metal-binding</keyword>
<evidence type="ECO:0000256" key="2">
    <source>
        <dbReference type="SAM" id="MobiDB-lite"/>
    </source>
</evidence>
<reference evidence="4" key="1">
    <citation type="submission" date="2023-10" db="EMBL/GenBank/DDBJ databases">
        <authorList>
            <person name="Chen Y."/>
            <person name="Shah S."/>
            <person name="Dougan E. K."/>
            <person name="Thang M."/>
            <person name="Chan C."/>
        </authorList>
    </citation>
    <scope>NUCLEOTIDE SEQUENCE [LARGE SCALE GENOMIC DNA]</scope>
</reference>
<feature type="compositionally biased region" description="Low complexity" evidence="2">
    <location>
        <begin position="48"/>
        <end position="59"/>
    </location>
</feature>
<sequence length="603" mass="64502">MAELDDDVLMARMLARGLRERGDEDGAAPVGRPRAPLLPPRVRGHLGSAPTLAPSPSSTQRCKADWPACFRESTAPQEAIIGTLQELLRVASEFPLEPITVDMLDSALAHTSASKAKGIDNLAASASGGDSVLGVLATVAKTWSKARSTATDRWAEAEHHWWDAAIKGSSALRAAIVRFMMDETALAMGFARCGPFVENAVAGAEGAQGSSRSTILGASVALKEGLDPQNLTVSGKTAPMSSHPALGRELSRALQRRGIPCQAAVAAVDIGVDVAAGRRRPQRRTEARKKAAHSMSRRIARMRKQVRLSRLTKALWSTAAQPKAARGRQALGLAPIALLRLRRSAAASAAARGPDRCLAGLLGALRGGEGPAIESRALTRTWVGASAVETELILAVKKQPWSKASRHRHGADLRDGADARGVLREQRRFMAKGMLDSCSQNLIVIAGGLVASGSPGRGGAPAPRFNRDEADRGVKIGLDVEGCRDECWHARGDAAAVRAARHHDPLALGHLGQLFQPAEDADRMLQQAIEASRKAHLVAELPREKYNPDCHHDLQECELCLVEYEVGDELMRLPCMHLFHSACVAPWLQKANSCPVCQTDTLE</sequence>
<gene>
    <name evidence="4" type="ORF">PCOR1329_LOCUS73807</name>
</gene>
<evidence type="ECO:0000313" key="5">
    <source>
        <dbReference type="Proteomes" id="UP001189429"/>
    </source>
</evidence>